<accession>R9GPF1</accession>
<reference evidence="1 2" key="1">
    <citation type="journal article" date="2013" name="Genome Announc.">
        <title>Draft Genome Sequence of Arcticibacter svalbardensis Strain MN12-7T, a Member of the Family Sphingobacteriaceae Isolated from an Arctic Soil Sample.</title>
        <authorList>
            <person name="Shivaji S."/>
            <person name="Ara S."/>
            <person name="Prasad S."/>
            <person name="Manasa B.P."/>
            <person name="Begum Z."/>
            <person name="Singh A."/>
            <person name="Kumar Pinnaka A."/>
        </authorList>
    </citation>
    <scope>NUCLEOTIDE SEQUENCE [LARGE SCALE GENOMIC DNA]</scope>
    <source>
        <strain evidence="1 2">MN12-7</strain>
    </source>
</reference>
<proteinExistence type="predicted"/>
<dbReference type="EMBL" id="AQPN01000110">
    <property type="protein sequence ID" value="EOR93586.1"/>
    <property type="molecule type" value="Genomic_DNA"/>
</dbReference>
<sequence length="42" mass="4794">MCGSCHGNDCGERTVLKAYWQLNCCTAQLSQLCSYHYEWGYA</sequence>
<dbReference type="Proteomes" id="UP000014174">
    <property type="component" value="Unassembled WGS sequence"/>
</dbReference>
<evidence type="ECO:0000313" key="2">
    <source>
        <dbReference type="Proteomes" id="UP000014174"/>
    </source>
</evidence>
<name>R9GPF1_9SPHI</name>
<evidence type="ECO:0000313" key="1">
    <source>
        <dbReference type="EMBL" id="EOR93586.1"/>
    </source>
</evidence>
<comment type="caution">
    <text evidence="1">The sequence shown here is derived from an EMBL/GenBank/DDBJ whole genome shotgun (WGS) entry which is preliminary data.</text>
</comment>
<gene>
    <name evidence="1" type="ORF">ADIARSV_3299</name>
</gene>
<keyword evidence="2" id="KW-1185">Reference proteome</keyword>
<organism evidence="1 2">
    <name type="scientific">Arcticibacter svalbardensis MN12-7</name>
    <dbReference type="NCBI Taxonomy" id="1150600"/>
    <lineage>
        <taxon>Bacteria</taxon>
        <taxon>Pseudomonadati</taxon>
        <taxon>Bacteroidota</taxon>
        <taxon>Sphingobacteriia</taxon>
        <taxon>Sphingobacteriales</taxon>
        <taxon>Sphingobacteriaceae</taxon>
        <taxon>Arcticibacter</taxon>
    </lineage>
</organism>
<dbReference type="AlphaFoldDB" id="R9GPF1"/>
<protein>
    <submittedName>
        <fullName evidence="1">Uncharacterized protein</fullName>
    </submittedName>
</protein>